<feature type="domain" description="Transposase IS116/IS110/IS902 C-terminal" evidence="1">
    <location>
        <begin position="18"/>
        <end position="66"/>
    </location>
</feature>
<protein>
    <recommendedName>
        <fullName evidence="1">Transposase IS116/IS110/IS902 C-terminal domain-containing protein</fullName>
    </recommendedName>
</protein>
<evidence type="ECO:0000313" key="3">
    <source>
        <dbReference type="Proteomes" id="UP001500102"/>
    </source>
</evidence>
<accession>A0ABN2ZQE9</accession>
<evidence type="ECO:0000313" key="2">
    <source>
        <dbReference type="EMBL" id="GAA2145718.1"/>
    </source>
</evidence>
<dbReference type="InterPro" id="IPR003346">
    <property type="entry name" value="Transposase_20"/>
</dbReference>
<dbReference type="EMBL" id="BAAAQB010000041">
    <property type="protein sequence ID" value="GAA2145718.1"/>
    <property type="molecule type" value="Genomic_DNA"/>
</dbReference>
<organism evidence="2 3">
    <name type="scientific">Arthrobacter humicola</name>
    <dbReference type="NCBI Taxonomy" id="409291"/>
    <lineage>
        <taxon>Bacteria</taxon>
        <taxon>Bacillati</taxon>
        <taxon>Actinomycetota</taxon>
        <taxon>Actinomycetes</taxon>
        <taxon>Micrococcales</taxon>
        <taxon>Micrococcaceae</taxon>
        <taxon>Arthrobacter</taxon>
    </lineage>
</organism>
<keyword evidence="3" id="KW-1185">Reference proteome</keyword>
<comment type="caution">
    <text evidence="2">The sequence shown here is derived from an EMBL/GenBank/DDBJ whole genome shotgun (WGS) entry which is preliminary data.</text>
</comment>
<dbReference type="Proteomes" id="UP001500102">
    <property type="component" value="Unassembled WGS sequence"/>
</dbReference>
<evidence type="ECO:0000259" key="1">
    <source>
        <dbReference type="Pfam" id="PF02371"/>
    </source>
</evidence>
<dbReference type="Pfam" id="PF02371">
    <property type="entry name" value="Transposase_20"/>
    <property type="match status" value="1"/>
</dbReference>
<gene>
    <name evidence="2" type="ORF">GCM10009825_38690</name>
</gene>
<proteinExistence type="predicted"/>
<sequence length="71" mass="8072">MRRIPWVVEDQGTCRSSFRIAPVTRRSGTSIRGEFPARSGNKQLKNALFRSSWIASCHDPLSKAYYDGKRA</sequence>
<name>A0ABN2ZQE9_9MICC</name>
<reference evidence="2 3" key="1">
    <citation type="journal article" date="2019" name="Int. J. Syst. Evol. Microbiol.">
        <title>The Global Catalogue of Microorganisms (GCM) 10K type strain sequencing project: providing services to taxonomists for standard genome sequencing and annotation.</title>
        <authorList>
            <consortium name="The Broad Institute Genomics Platform"/>
            <consortium name="The Broad Institute Genome Sequencing Center for Infectious Disease"/>
            <person name="Wu L."/>
            <person name="Ma J."/>
        </authorList>
    </citation>
    <scope>NUCLEOTIDE SEQUENCE [LARGE SCALE GENOMIC DNA]</scope>
    <source>
        <strain evidence="2 3">JCM 15921</strain>
    </source>
</reference>